<keyword evidence="2" id="KW-1185">Reference proteome</keyword>
<protein>
    <submittedName>
        <fullName evidence="1">Uncharacterized protein</fullName>
    </submittedName>
</protein>
<dbReference type="AlphaFoldDB" id="A0A2I0GT80"/>
<dbReference type="Gene3D" id="3.80.10.10">
    <property type="entry name" value="Ribonuclease Inhibitor"/>
    <property type="match status" value="1"/>
</dbReference>
<comment type="caution">
    <text evidence="1">The sequence shown here is derived from an EMBL/GenBank/DDBJ whole genome shotgun (WGS) entry which is preliminary data.</text>
</comment>
<dbReference type="SUPFAM" id="SSF52058">
    <property type="entry name" value="L domain-like"/>
    <property type="match status" value="1"/>
</dbReference>
<sequence length="98" mass="11235">MDELFEKCTHLRVLMLESFESMDGFVPRSMGDLVQLRHLSFKNARVEGLPRSSCNLKWAKTLDLRGKMRTQISSIRPCCPAKNGRAETFGPPSTFHHR</sequence>
<accession>A0A2I0GT80</accession>
<dbReference type="Proteomes" id="UP000233551">
    <property type="component" value="Unassembled WGS sequence"/>
</dbReference>
<organism evidence="1 2">
    <name type="scientific">Punica granatum</name>
    <name type="common">Pomegranate</name>
    <dbReference type="NCBI Taxonomy" id="22663"/>
    <lineage>
        <taxon>Eukaryota</taxon>
        <taxon>Viridiplantae</taxon>
        <taxon>Streptophyta</taxon>
        <taxon>Embryophyta</taxon>
        <taxon>Tracheophyta</taxon>
        <taxon>Spermatophyta</taxon>
        <taxon>Magnoliopsida</taxon>
        <taxon>eudicotyledons</taxon>
        <taxon>Gunneridae</taxon>
        <taxon>Pentapetalae</taxon>
        <taxon>rosids</taxon>
        <taxon>malvids</taxon>
        <taxon>Myrtales</taxon>
        <taxon>Lythraceae</taxon>
        <taxon>Punica</taxon>
    </lineage>
</organism>
<dbReference type="InterPro" id="IPR032675">
    <property type="entry name" value="LRR_dom_sf"/>
</dbReference>
<gene>
    <name evidence="1" type="ORF">CRG98_050091</name>
</gene>
<proteinExistence type="predicted"/>
<evidence type="ECO:0000313" key="1">
    <source>
        <dbReference type="EMBL" id="PKH69542.1"/>
    </source>
</evidence>
<reference evidence="1 2" key="1">
    <citation type="submission" date="2017-11" db="EMBL/GenBank/DDBJ databases">
        <title>De-novo sequencing of pomegranate (Punica granatum L.) genome.</title>
        <authorList>
            <person name="Akparov Z."/>
            <person name="Amiraslanov A."/>
            <person name="Hajiyeva S."/>
            <person name="Abbasov M."/>
            <person name="Kaur K."/>
            <person name="Hamwieh A."/>
            <person name="Solovyev V."/>
            <person name="Salamov A."/>
            <person name="Braich B."/>
            <person name="Kosarev P."/>
            <person name="Mahmoud A."/>
            <person name="Hajiyev E."/>
            <person name="Babayeva S."/>
            <person name="Izzatullayeva V."/>
            <person name="Mammadov A."/>
            <person name="Mammadov A."/>
            <person name="Sharifova S."/>
            <person name="Ojaghi J."/>
            <person name="Eynullazada K."/>
            <person name="Bayramov B."/>
            <person name="Abdulazimova A."/>
            <person name="Shahmuradov I."/>
        </authorList>
    </citation>
    <scope>NUCLEOTIDE SEQUENCE [LARGE SCALE GENOMIC DNA]</scope>
    <source>
        <strain evidence="2">cv. AG2017</strain>
        <tissue evidence="1">Leaf</tissue>
    </source>
</reference>
<dbReference type="EMBL" id="PGOL01044553">
    <property type="protein sequence ID" value="PKH69542.1"/>
    <property type="molecule type" value="Genomic_DNA"/>
</dbReference>
<evidence type="ECO:0000313" key="2">
    <source>
        <dbReference type="Proteomes" id="UP000233551"/>
    </source>
</evidence>
<name>A0A2I0GT80_PUNGR</name>